<feature type="compositionally biased region" description="Basic and acidic residues" evidence="1">
    <location>
        <begin position="84"/>
        <end position="94"/>
    </location>
</feature>
<proteinExistence type="predicted"/>
<comment type="caution">
    <text evidence="3">The sequence shown here is derived from an EMBL/GenBank/DDBJ whole genome shotgun (WGS) entry which is preliminary data.</text>
</comment>
<keyword evidence="2" id="KW-1133">Transmembrane helix</keyword>
<accession>X1HW47</accession>
<gene>
    <name evidence="3" type="ORF">S03H2_39532</name>
</gene>
<keyword evidence="2" id="KW-0812">Transmembrane</keyword>
<feature type="compositionally biased region" description="Polar residues" evidence="1">
    <location>
        <begin position="74"/>
        <end position="83"/>
    </location>
</feature>
<evidence type="ECO:0000256" key="2">
    <source>
        <dbReference type="SAM" id="Phobius"/>
    </source>
</evidence>
<dbReference type="AlphaFoldDB" id="X1HW47"/>
<dbReference type="EMBL" id="BARU01024451">
    <property type="protein sequence ID" value="GAH49498.1"/>
    <property type="molecule type" value="Genomic_DNA"/>
</dbReference>
<protein>
    <submittedName>
        <fullName evidence="3">Uncharacterized protein</fullName>
    </submittedName>
</protein>
<evidence type="ECO:0000313" key="3">
    <source>
        <dbReference type="EMBL" id="GAH49498.1"/>
    </source>
</evidence>
<keyword evidence="2" id="KW-0472">Membrane</keyword>
<reference evidence="3" key="1">
    <citation type="journal article" date="2014" name="Front. Microbiol.">
        <title>High frequency of phylogenetically diverse reductive dehalogenase-homologous genes in deep subseafloor sedimentary metagenomes.</title>
        <authorList>
            <person name="Kawai M."/>
            <person name="Futagami T."/>
            <person name="Toyoda A."/>
            <person name="Takaki Y."/>
            <person name="Nishi S."/>
            <person name="Hori S."/>
            <person name="Arai W."/>
            <person name="Tsubouchi T."/>
            <person name="Morono Y."/>
            <person name="Uchiyama I."/>
            <person name="Ito T."/>
            <person name="Fujiyama A."/>
            <person name="Inagaki F."/>
            <person name="Takami H."/>
        </authorList>
    </citation>
    <scope>NUCLEOTIDE SEQUENCE</scope>
    <source>
        <strain evidence="3">Expedition CK06-06</strain>
    </source>
</reference>
<feature type="transmembrane region" description="Helical" evidence="2">
    <location>
        <begin position="15"/>
        <end position="32"/>
    </location>
</feature>
<name>X1HW47_9ZZZZ</name>
<organism evidence="3">
    <name type="scientific">marine sediment metagenome</name>
    <dbReference type="NCBI Taxonomy" id="412755"/>
    <lineage>
        <taxon>unclassified sequences</taxon>
        <taxon>metagenomes</taxon>
        <taxon>ecological metagenomes</taxon>
    </lineage>
</organism>
<feature type="region of interest" description="Disordered" evidence="1">
    <location>
        <begin position="74"/>
        <end position="94"/>
    </location>
</feature>
<evidence type="ECO:0000256" key="1">
    <source>
        <dbReference type="SAM" id="MobiDB-lite"/>
    </source>
</evidence>
<sequence>MAVVVAMLMFYQKEPVYTLVIIGVGLFFYLFYKARKSGNGNGLLGAFMSGNQTSQDRNFDDLMALIMLQQLLSNNPQGSSASREISEESQKRREEIEKIQREVLDLLDSD</sequence>